<feature type="region of interest" description="Disordered" evidence="1">
    <location>
        <begin position="110"/>
        <end position="148"/>
    </location>
</feature>
<dbReference type="GO" id="GO:0008408">
    <property type="term" value="F:3'-5' exonuclease activity"/>
    <property type="evidence" value="ECO:0007669"/>
    <property type="project" value="InterPro"/>
</dbReference>
<feature type="domain" description="PBZ-type" evidence="2">
    <location>
        <begin position="320"/>
        <end position="343"/>
    </location>
</feature>
<dbReference type="EnsemblMetazoa" id="ADAC010227-RA">
    <property type="protein sequence ID" value="ADAC010227-PA"/>
    <property type="gene ID" value="ADAC010227"/>
</dbReference>
<dbReference type="GO" id="GO:0006302">
    <property type="term" value="P:double-strand break repair"/>
    <property type="evidence" value="ECO:0007669"/>
    <property type="project" value="InterPro"/>
</dbReference>
<evidence type="ECO:0000259" key="2">
    <source>
        <dbReference type="Pfam" id="PF10283"/>
    </source>
</evidence>
<feature type="compositionally biased region" description="Acidic residues" evidence="1">
    <location>
        <begin position="409"/>
        <end position="425"/>
    </location>
</feature>
<dbReference type="EMBL" id="ADMH02002159">
    <property type="protein sequence ID" value="ETN58193.1"/>
    <property type="molecule type" value="Genomic_DNA"/>
</dbReference>
<sequence>MEEITIYDTTKSKTIALPTLDCDQTIGRGDYLECDDKRVSRNHGTIRLTKDGEIPVVRVTALHGTNFIYYRCKQSAEQSRLVKDESVLLKPGDQFGLLPDSYWYEIRGKESNNEEDTQPSEEPLSEQADTQPSEEPLSEQADTQPSGQPLRVLSVDEVNSEADNNLDDTPGTAPNAKRKPDDTSNDDAESDGARKRICTDGDGQVASTSSTSTTITNSPSTQEENNIVKPIKTDPDATPSASIAVVVKPDPAATVSATNDVKPIVSSTSILISNAAPLRPSCDFGIRCYRAGSDHRTQFAHPGDRDYRRPDFPPAPPDAPFCPFGARCYRRNPQHFVDFQHPDPSSTTHSAGRRSTSDAATAAAAAAALLARYVGSDGSEEDDIDEEESGTDFDGSSSDEYVPGRGDDVDSESEANSNDDENDEE</sequence>
<dbReference type="eggNOG" id="ENOG502R7QZ">
    <property type="taxonomic scope" value="Eukaryota"/>
</dbReference>
<evidence type="ECO:0000313" key="5">
    <source>
        <dbReference type="Proteomes" id="UP000000673"/>
    </source>
</evidence>
<dbReference type="PANTHER" id="PTHR21315">
    <property type="entry name" value="APRATAXIN AND PNK-LIKE FACTOR-RELATED"/>
    <property type="match status" value="1"/>
</dbReference>
<keyword evidence="5" id="KW-1185">Reference proteome</keyword>
<reference evidence="3" key="3">
    <citation type="journal article" date="2013" name="Nucleic Acids Res.">
        <title>The genome of Anopheles darlingi, the main neotropical malaria vector.</title>
        <authorList>
            <person name="Marinotti O."/>
            <person name="Cerqueira G.C."/>
            <person name="de Almeida L.G."/>
            <person name="Ferro M.I."/>
            <person name="Loreto E.L."/>
            <person name="Zaha A."/>
            <person name="Teixeira S.M."/>
            <person name="Wespiser A.R."/>
            <person name="Almeida E Silva A."/>
            <person name="Schlindwein A.D."/>
            <person name="Pacheco A.C."/>
            <person name="Silva A.L."/>
            <person name="Graveley B.R."/>
            <person name="Walenz B.P."/>
            <person name="Lima Bde A."/>
            <person name="Ribeiro C.A."/>
            <person name="Nunes-Silva C.G."/>
            <person name="de Carvalho C.R."/>
            <person name="Soares C.M."/>
            <person name="de Menezes C.B."/>
            <person name="Matiolli C."/>
            <person name="Caffrey D."/>
            <person name="Araujo D.A."/>
            <person name="de Oliveira D.M."/>
            <person name="Golenbock D."/>
            <person name="Grisard E.C."/>
            <person name="Fantinatti-Garboggini F."/>
            <person name="de Carvalho F.M."/>
            <person name="Barcellos F.G."/>
            <person name="Prosdocimi F."/>
            <person name="May G."/>
            <person name="Azevedo Junior G.M."/>
            <person name="Guimaraes G.M."/>
            <person name="Goldman G.H."/>
            <person name="Padilha I.Q."/>
            <person name="Batista Jda S."/>
            <person name="Ferro J.A."/>
            <person name="Ribeiro J.M."/>
            <person name="Fietto J.L."/>
            <person name="Dabbas K.M."/>
            <person name="Cerdeira L."/>
            <person name="Agnez-Lima L.F."/>
            <person name="Brocchi M."/>
            <person name="de Carvalho M.O."/>
            <person name="Teixeira Mde M."/>
            <person name="Diniz Maia Mde M."/>
            <person name="Goldman M.H."/>
            <person name="Cruz Schneider M.P."/>
            <person name="Felipe M.S."/>
            <person name="Hungria M."/>
            <person name="Nicolas M.F."/>
            <person name="Pereira M."/>
            <person name="Montes M.A."/>
            <person name="Cantao M.E."/>
            <person name="Vincentz M."/>
            <person name="Rafael M.S."/>
            <person name="Silverman N."/>
            <person name="Stoco P.H."/>
            <person name="Souza R.C."/>
            <person name="Vicentini R."/>
            <person name="Gazzinelli R.T."/>
            <person name="Neves Rde O."/>
            <person name="Silva R."/>
            <person name="Astolfi-Filho S."/>
            <person name="Maciel T.E."/>
            <person name="Urmenyi T.P."/>
            <person name="Tadei W.P."/>
            <person name="Camargo E.P."/>
            <person name="de Vasconcelos A.T."/>
        </authorList>
    </citation>
    <scope>NUCLEOTIDE SEQUENCE</scope>
</reference>
<dbReference type="InterPro" id="IPR008984">
    <property type="entry name" value="SMAD_FHA_dom_sf"/>
</dbReference>
<dbReference type="GO" id="GO:0035861">
    <property type="term" value="C:site of double-strand break"/>
    <property type="evidence" value="ECO:0007669"/>
    <property type="project" value="TreeGrafter"/>
</dbReference>
<gene>
    <name evidence="3" type="ORF">AND_010227</name>
</gene>
<reference evidence="3" key="2">
    <citation type="submission" date="2010-05" db="EMBL/GenBank/DDBJ databases">
        <authorList>
            <person name="Almeida L.G."/>
            <person name="Nicolas M.F."/>
            <person name="Souza R.C."/>
            <person name="Vasconcelos A.T.R."/>
        </authorList>
    </citation>
    <scope>NUCLEOTIDE SEQUENCE</scope>
</reference>
<dbReference type="VEuPathDB" id="VectorBase:ADAR2_010927"/>
<dbReference type="Proteomes" id="UP000000673">
    <property type="component" value="Unassembled WGS sequence"/>
</dbReference>
<feature type="region of interest" description="Disordered" evidence="1">
    <location>
        <begin position="296"/>
        <end position="318"/>
    </location>
</feature>
<dbReference type="AlphaFoldDB" id="W5J490"/>
<feature type="compositionally biased region" description="Polar residues" evidence="1">
    <location>
        <begin position="343"/>
        <end position="358"/>
    </location>
</feature>
<dbReference type="Gene3D" id="2.60.200.20">
    <property type="match status" value="1"/>
</dbReference>
<feature type="compositionally biased region" description="Acidic residues" evidence="1">
    <location>
        <begin position="378"/>
        <end position="391"/>
    </location>
</feature>
<reference evidence="3 5" key="1">
    <citation type="journal article" date="2010" name="BMC Genomics">
        <title>Combination of measures distinguishes pre-miRNAs from other stem-loops in the genome of the newly sequenced Anopheles darlingi.</title>
        <authorList>
            <person name="Mendes N.D."/>
            <person name="Freitas A.T."/>
            <person name="Vasconcelos A.T."/>
            <person name="Sagot M.F."/>
        </authorList>
    </citation>
    <scope>NUCLEOTIDE SEQUENCE</scope>
</reference>
<dbReference type="SUPFAM" id="SSF49879">
    <property type="entry name" value="SMAD/FHA domain"/>
    <property type="match status" value="1"/>
</dbReference>
<dbReference type="GO" id="GO:0005634">
    <property type="term" value="C:nucleus"/>
    <property type="evidence" value="ECO:0007669"/>
    <property type="project" value="TreeGrafter"/>
</dbReference>
<dbReference type="HOGENOM" id="CLU_671255_0_0_1"/>
<dbReference type="GO" id="GO:0003906">
    <property type="term" value="F:DNA-(apurinic or apyrimidinic site) endonuclease activity"/>
    <property type="evidence" value="ECO:0007669"/>
    <property type="project" value="InterPro"/>
</dbReference>
<feature type="compositionally biased region" description="Low complexity" evidence="1">
    <location>
        <begin position="207"/>
        <end position="221"/>
    </location>
</feature>
<dbReference type="PANTHER" id="PTHR21315:SF2">
    <property type="entry name" value="APRATAXIN AND PNK-LIKE FACTOR"/>
    <property type="match status" value="1"/>
</dbReference>
<evidence type="ECO:0000313" key="4">
    <source>
        <dbReference type="EnsemblMetazoa" id="ADAC010227-PA"/>
    </source>
</evidence>
<reference evidence="4" key="4">
    <citation type="submission" date="2015-06" db="UniProtKB">
        <authorList>
            <consortium name="EnsemblMetazoa"/>
        </authorList>
    </citation>
    <scope>IDENTIFICATION</scope>
</reference>
<dbReference type="STRING" id="43151.W5J490"/>
<name>W5J490_ANODA</name>
<feature type="region of interest" description="Disordered" evidence="1">
    <location>
        <begin position="161"/>
        <end position="238"/>
    </location>
</feature>
<feature type="compositionally biased region" description="Basic and acidic residues" evidence="1">
    <location>
        <begin position="296"/>
        <end position="311"/>
    </location>
</feature>
<dbReference type="InterPro" id="IPR019406">
    <property type="entry name" value="APLF_PBZ"/>
</dbReference>
<accession>W5J490</accession>
<evidence type="ECO:0000256" key="1">
    <source>
        <dbReference type="SAM" id="MobiDB-lite"/>
    </source>
</evidence>
<dbReference type="CDD" id="cd22671">
    <property type="entry name" value="FHA_APTX-like"/>
    <property type="match status" value="1"/>
</dbReference>
<dbReference type="VEuPathDB" id="VectorBase:ADAC010227"/>
<dbReference type="OMA" id="SPNDEMT"/>
<feature type="region of interest" description="Disordered" evidence="1">
    <location>
        <begin position="374"/>
        <end position="425"/>
    </location>
</feature>
<feature type="region of interest" description="Disordered" evidence="1">
    <location>
        <begin position="336"/>
        <end position="362"/>
    </location>
</feature>
<dbReference type="InterPro" id="IPR039253">
    <property type="entry name" value="APLF"/>
</dbReference>
<proteinExistence type="predicted"/>
<dbReference type="Pfam" id="PF10283">
    <property type="entry name" value="zf-CCHH"/>
    <property type="match status" value="2"/>
</dbReference>
<organism evidence="3">
    <name type="scientific">Anopheles darlingi</name>
    <name type="common">Mosquito</name>
    <dbReference type="NCBI Taxonomy" id="43151"/>
    <lineage>
        <taxon>Eukaryota</taxon>
        <taxon>Metazoa</taxon>
        <taxon>Ecdysozoa</taxon>
        <taxon>Arthropoda</taxon>
        <taxon>Hexapoda</taxon>
        <taxon>Insecta</taxon>
        <taxon>Pterygota</taxon>
        <taxon>Neoptera</taxon>
        <taxon>Endopterygota</taxon>
        <taxon>Diptera</taxon>
        <taxon>Nematocera</taxon>
        <taxon>Culicoidea</taxon>
        <taxon>Culicidae</taxon>
        <taxon>Anophelinae</taxon>
        <taxon>Anopheles</taxon>
    </lineage>
</organism>
<protein>
    <recommendedName>
        <fullName evidence="2">PBZ-type domain-containing protein</fullName>
    </recommendedName>
</protein>
<feature type="domain" description="PBZ-type" evidence="2">
    <location>
        <begin position="279"/>
        <end position="304"/>
    </location>
</feature>
<evidence type="ECO:0000313" key="3">
    <source>
        <dbReference type="EMBL" id="ETN58193.1"/>
    </source>
</evidence>